<name>A0A9E8ZFV3_9CYAN</name>
<sequence>MAIFRQYIAPLLIVLVFLFALVAIGIRSFLPADMAAPAPIEEVDSTAQRFSAEMQQELTAAPDVAGLPPSLEALVHGLPDDRALGTRL</sequence>
<dbReference type="EMBL" id="CP113797">
    <property type="protein sequence ID" value="WAL61017.1"/>
    <property type="molecule type" value="Genomic_DNA"/>
</dbReference>
<keyword evidence="3" id="KW-1185">Reference proteome</keyword>
<evidence type="ECO:0000313" key="2">
    <source>
        <dbReference type="EMBL" id="WAL61017.1"/>
    </source>
</evidence>
<dbReference type="AlphaFoldDB" id="A0A9E8ZFV3"/>
<proteinExistence type="predicted"/>
<accession>A0A9E8ZFV3</accession>
<reference evidence="2" key="1">
    <citation type="submission" date="2022-12" db="EMBL/GenBank/DDBJ databases">
        <title>Polyphasic identification of a Novel Hot-Spring Cyanobacterium Ocullathermofonsia sinensis gen nov. sp. nov. and Genomic Insights on its Adaptations to the Thermal Habitat.</title>
        <authorList>
            <person name="Daroch M."/>
            <person name="Tang J."/>
            <person name="Jiang Y."/>
        </authorList>
    </citation>
    <scope>NUCLEOTIDE SEQUENCE</scope>
    <source>
        <strain evidence="2">PKUAC-SCTA174</strain>
    </source>
</reference>
<feature type="transmembrane region" description="Helical" evidence="1">
    <location>
        <begin position="7"/>
        <end position="30"/>
    </location>
</feature>
<gene>
    <name evidence="2" type="ORF">OXH18_03175</name>
</gene>
<evidence type="ECO:0000256" key="1">
    <source>
        <dbReference type="SAM" id="Phobius"/>
    </source>
</evidence>
<organism evidence="2 3">
    <name type="scientific">Thermocoleostomius sinensis A174</name>
    <dbReference type="NCBI Taxonomy" id="2016057"/>
    <lineage>
        <taxon>Bacteria</taxon>
        <taxon>Bacillati</taxon>
        <taxon>Cyanobacteriota</taxon>
        <taxon>Cyanophyceae</taxon>
        <taxon>Oculatellales</taxon>
        <taxon>Oculatellaceae</taxon>
        <taxon>Thermocoleostomius</taxon>
    </lineage>
</organism>
<keyword evidence="1" id="KW-0812">Transmembrane</keyword>
<dbReference type="KEGG" id="tsin:OXH18_03175"/>
<protein>
    <submittedName>
        <fullName evidence="2">Uncharacterized protein</fullName>
    </submittedName>
</protein>
<keyword evidence="1" id="KW-0472">Membrane</keyword>
<dbReference type="Proteomes" id="UP001163152">
    <property type="component" value="Chromosome"/>
</dbReference>
<keyword evidence="1" id="KW-1133">Transmembrane helix</keyword>
<evidence type="ECO:0000313" key="3">
    <source>
        <dbReference type="Proteomes" id="UP001163152"/>
    </source>
</evidence>
<dbReference type="RefSeq" id="WP_268610972.1">
    <property type="nucleotide sequence ID" value="NZ_CP113797.1"/>
</dbReference>